<comment type="caution">
    <text evidence="2">The sequence shown here is derived from an EMBL/GenBank/DDBJ whole genome shotgun (WGS) entry which is preliminary data.</text>
</comment>
<evidence type="ECO:0008006" key="4">
    <source>
        <dbReference type="Google" id="ProtNLM"/>
    </source>
</evidence>
<sequence length="232" mass="26235">MNSCRITQKTYDELFKKDPEILKEALKQAHEIRKFEIELYWKRATYFWTFIGAAFVGYAAFFNAATTGNLPSPNPEREFILVLIACIGLVFSVAWHCVNKGSKFWQENWENHVELLEDKVFGPLYKTLTRRPSRAASFPDKVIDFFVAPKPFSVSKINQLVSTFVALTWALILFSAVGNVCFFGCSIDWKIAIPVALALATCAGFWLAGKSHEGRHNPKVFLREAAVNEGDA</sequence>
<dbReference type="Proteomes" id="UP001410394">
    <property type="component" value="Unassembled WGS sequence"/>
</dbReference>
<dbReference type="EMBL" id="JBDIVE010000001">
    <property type="protein sequence ID" value="MEN3067508.1"/>
    <property type="molecule type" value="Genomic_DNA"/>
</dbReference>
<evidence type="ECO:0000313" key="2">
    <source>
        <dbReference type="EMBL" id="MEN3067508.1"/>
    </source>
</evidence>
<keyword evidence="1" id="KW-0472">Membrane</keyword>
<evidence type="ECO:0000313" key="3">
    <source>
        <dbReference type="Proteomes" id="UP001410394"/>
    </source>
</evidence>
<dbReference type="RefSeq" id="WP_345918273.1">
    <property type="nucleotide sequence ID" value="NZ_JBDIVE010000001.1"/>
</dbReference>
<evidence type="ECO:0000256" key="1">
    <source>
        <dbReference type="SAM" id="Phobius"/>
    </source>
</evidence>
<protein>
    <recommendedName>
        <fullName evidence="4">DUF4231 domain-containing protein</fullName>
    </recommendedName>
</protein>
<reference evidence="2 3" key="1">
    <citation type="journal article" date="2018" name="Int. J. Syst. Evol. Microbiol.">
        <title>Uliginosibacterium sediminicola sp. nov., isolated from freshwater sediment.</title>
        <authorList>
            <person name="Hwang W.M."/>
            <person name="Kim S.M."/>
            <person name="Kang K."/>
            <person name="Ahn T.Y."/>
        </authorList>
    </citation>
    <scope>NUCLEOTIDE SEQUENCE [LARGE SCALE GENOMIC DNA]</scope>
    <source>
        <strain evidence="2 3">M1-21</strain>
    </source>
</reference>
<name>A0ABU9YVC5_9RHOO</name>
<keyword evidence="1" id="KW-0812">Transmembrane</keyword>
<feature type="transmembrane region" description="Helical" evidence="1">
    <location>
        <begin position="46"/>
        <end position="67"/>
    </location>
</feature>
<organism evidence="2 3">
    <name type="scientific">Uliginosibacterium sediminicola</name>
    <dbReference type="NCBI Taxonomy" id="2024550"/>
    <lineage>
        <taxon>Bacteria</taxon>
        <taxon>Pseudomonadati</taxon>
        <taxon>Pseudomonadota</taxon>
        <taxon>Betaproteobacteria</taxon>
        <taxon>Rhodocyclales</taxon>
        <taxon>Zoogloeaceae</taxon>
        <taxon>Uliginosibacterium</taxon>
    </lineage>
</organism>
<gene>
    <name evidence="2" type="ORF">ABDB84_03390</name>
</gene>
<accession>A0ABU9YVC5</accession>
<feature type="transmembrane region" description="Helical" evidence="1">
    <location>
        <begin position="191"/>
        <end position="209"/>
    </location>
</feature>
<feature type="transmembrane region" description="Helical" evidence="1">
    <location>
        <begin position="79"/>
        <end position="98"/>
    </location>
</feature>
<proteinExistence type="predicted"/>
<keyword evidence="3" id="KW-1185">Reference proteome</keyword>
<keyword evidence="1" id="KW-1133">Transmembrane helix</keyword>
<dbReference type="InterPro" id="IPR056918">
    <property type="entry name" value="8xMP"/>
</dbReference>
<dbReference type="Pfam" id="PF24838">
    <property type="entry name" value="8xMP"/>
    <property type="match status" value="1"/>
</dbReference>
<feature type="transmembrane region" description="Helical" evidence="1">
    <location>
        <begin position="160"/>
        <end position="185"/>
    </location>
</feature>